<dbReference type="RefSeq" id="WP_188373401.1">
    <property type="nucleotide sequence ID" value="NZ_BMDQ01000001.1"/>
</dbReference>
<gene>
    <name evidence="2" type="ORF">GCM10011444_07960</name>
</gene>
<organism evidence="2 3">
    <name type="scientific">Winogradskyella haliclonae</name>
    <dbReference type="NCBI Taxonomy" id="2048558"/>
    <lineage>
        <taxon>Bacteria</taxon>
        <taxon>Pseudomonadati</taxon>
        <taxon>Bacteroidota</taxon>
        <taxon>Flavobacteriia</taxon>
        <taxon>Flavobacteriales</taxon>
        <taxon>Flavobacteriaceae</taxon>
        <taxon>Winogradskyella</taxon>
    </lineage>
</organism>
<dbReference type="EMBL" id="BMDQ01000001">
    <property type="protein sequence ID" value="GGI56487.1"/>
    <property type="molecule type" value="Genomic_DNA"/>
</dbReference>
<evidence type="ECO:0000256" key="1">
    <source>
        <dbReference type="SAM" id="Phobius"/>
    </source>
</evidence>
<dbReference type="Proteomes" id="UP000624701">
    <property type="component" value="Unassembled WGS sequence"/>
</dbReference>
<name>A0ABQ2BY57_9FLAO</name>
<comment type="caution">
    <text evidence="2">The sequence shown here is derived from an EMBL/GenBank/DDBJ whole genome shotgun (WGS) entry which is preliminary data.</text>
</comment>
<evidence type="ECO:0008006" key="4">
    <source>
        <dbReference type="Google" id="ProtNLM"/>
    </source>
</evidence>
<keyword evidence="1" id="KW-0812">Transmembrane</keyword>
<reference evidence="3" key="1">
    <citation type="journal article" date="2019" name="Int. J. Syst. Evol. Microbiol.">
        <title>The Global Catalogue of Microorganisms (GCM) 10K type strain sequencing project: providing services to taxonomists for standard genome sequencing and annotation.</title>
        <authorList>
            <consortium name="The Broad Institute Genomics Platform"/>
            <consortium name="The Broad Institute Genome Sequencing Center for Infectious Disease"/>
            <person name="Wu L."/>
            <person name="Ma J."/>
        </authorList>
    </citation>
    <scope>NUCLEOTIDE SEQUENCE [LARGE SCALE GENOMIC DNA]</scope>
    <source>
        <strain evidence="3">CCM 8681</strain>
    </source>
</reference>
<sequence length="170" mass="19292">MKNYTTPILILFLFLVIAIIGNITISAIGLFFNHDVFNTGVYANGYEASLNIKLIFMAKAFALLMFIYSVYILIRNLKFLVRRDFFNNKLVQCFSKSGKLFFFSGIVGFLASICGILNIAIIKDFGSQAYLNIDSKSLYIMLMILGFFLLLFSKVLDKGNEIQQENDLTI</sequence>
<keyword evidence="1" id="KW-1133">Transmembrane helix</keyword>
<accession>A0ABQ2BY57</accession>
<evidence type="ECO:0000313" key="3">
    <source>
        <dbReference type="Proteomes" id="UP000624701"/>
    </source>
</evidence>
<keyword evidence="1" id="KW-0472">Membrane</keyword>
<feature type="transmembrane region" description="Helical" evidence="1">
    <location>
        <begin position="100"/>
        <end position="122"/>
    </location>
</feature>
<feature type="transmembrane region" description="Helical" evidence="1">
    <location>
        <begin position="137"/>
        <end position="156"/>
    </location>
</feature>
<proteinExistence type="predicted"/>
<keyword evidence="3" id="KW-1185">Reference proteome</keyword>
<dbReference type="Pfam" id="PF11188">
    <property type="entry name" value="DUF2975"/>
    <property type="match status" value="1"/>
</dbReference>
<evidence type="ECO:0000313" key="2">
    <source>
        <dbReference type="EMBL" id="GGI56487.1"/>
    </source>
</evidence>
<protein>
    <recommendedName>
        <fullName evidence="4">DUF2975 domain-containing protein</fullName>
    </recommendedName>
</protein>
<feature type="transmembrane region" description="Helical" evidence="1">
    <location>
        <begin position="52"/>
        <end position="74"/>
    </location>
</feature>
<feature type="transmembrane region" description="Helical" evidence="1">
    <location>
        <begin position="7"/>
        <end position="32"/>
    </location>
</feature>
<dbReference type="InterPro" id="IPR021354">
    <property type="entry name" value="DUF2975"/>
</dbReference>